<dbReference type="InterPro" id="IPR050683">
    <property type="entry name" value="Bact_Polysacc_Export_ATP-bd"/>
</dbReference>
<dbReference type="SUPFAM" id="SSF52540">
    <property type="entry name" value="P-loop containing nucleoside triphosphate hydrolases"/>
    <property type="match status" value="1"/>
</dbReference>
<evidence type="ECO:0000256" key="3">
    <source>
        <dbReference type="ARBA" id="ARBA00022741"/>
    </source>
</evidence>
<comment type="caution">
    <text evidence="6">The sequence shown here is derived from an EMBL/GenBank/DDBJ whole genome shotgun (WGS) entry which is preliminary data.</text>
</comment>
<dbReference type="PANTHER" id="PTHR46743">
    <property type="entry name" value="TEICHOIC ACIDS EXPORT ATP-BINDING PROTEIN TAGH"/>
    <property type="match status" value="1"/>
</dbReference>
<feature type="domain" description="ABC transporter" evidence="5">
    <location>
        <begin position="26"/>
        <end position="248"/>
    </location>
</feature>
<protein>
    <submittedName>
        <fullName evidence="6">ABC transporter ATP-binding protein</fullName>
    </submittedName>
</protein>
<dbReference type="PANTHER" id="PTHR46743:SF2">
    <property type="entry name" value="TEICHOIC ACIDS EXPORT ATP-BINDING PROTEIN TAGH"/>
    <property type="match status" value="1"/>
</dbReference>
<dbReference type="CDD" id="cd10147">
    <property type="entry name" value="Wzt_C-like"/>
    <property type="match status" value="1"/>
</dbReference>
<dbReference type="InterPro" id="IPR003593">
    <property type="entry name" value="AAA+_ATPase"/>
</dbReference>
<dbReference type="CDD" id="cd03220">
    <property type="entry name" value="ABC_KpsT_Wzt"/>
    <property type="match status" value="1"/>
</dbReference>
<name>A0A2N3G8M2_9ACTN</name>
<dbReference type="InterPro" id="IPR003439">
    <property type="entry name" value="ABC_transporter-like_ATP-bd"/>
</dbReference>
<evidence type="ECO:0000256" key="1">
    <source>
        <dbReference type="ARBA" id="ARBA00005417"/>
    </source>
</evidence>
<dbReference type="InterPro" id="IPR027417">
    <property type="entry name" value="P-loop_NTPase"/>
</dbReference>
<gene>
    <name evidence="6" type="ORF">CVT63_00100</name>
</gene>
<dbReference type="GO" id="GO:0016887">
    <property type="term" value="F:ATP hydrolysis activity"/>
    <property type="evidence" value="ECO:0007669"/>
    <property type="project" value="InterPro"/>
</dbReference>
<proteinExistence type="inferred from homology"/>
<dbReference type="InterPro" id="IPR029439">
    <property type="entry name" value="Wzt_C"/>
</dbReference>
<reference evidence="6 7" key="1">
    <citation type="journal article" date="2017" name="ISME J.">
        <title>Potential for microbial H2 and metal transformations associated with novel bacteria and archaea in deep terrestrial subsurface sediments.</title>
        <authorList>
            <person name="Hernsdorf A.W."/>
            <person name="Amano Y."/>
            <person name="Miyakawa K."/>
            <person name="Ise K."/>
            <person name="Suzuki Y."/>
            <person name="Anantharaman K."/>
            <person name="Probst A."/>
            <person name="Burstein D."/>
            <person name="Thomas B.C."/>
            <person name="Banfield J.F."/>
        </authorList>
    </citation>
    <scope>NUCLEOTIDE SEQUENCE [LARGE SCALE GENOMIC DNA]</scope>
    <source>
        <strain evidence="6">HGW-Actinobacteria-3</strain>
    </source>
</reference>
<dbReference type="SMART" id="SM00382">
    <property type="entry name" value="AAA"/>
    <property type="match status" value="1"/>
</dbReference>
<dbReference type="Gene3D" id="3.40.50.300">
    <property type="entry name" value="P-loop containing nucleotide triphosphate hydrolases"/>
    <property type="match status" value="1"/>
</dbReference>
<dbReference type="GO" id="GO:0016020">
    <property type="term" value="C:membrane"/>
    <property type="evidence" value="ECO:0007669"/>
    <property type="project" value="InterPro"/>
</dbReference>
<sequence length="411" mass="46075">MGSNYAVEINGVSKMFKLHHENVRSLKEKALFFNKRGYEKFWALRDIDIKVEGGETLGIIGANGSGKSTLLKLMTKILYPTSGNVVTSGSIAALLELGAGFQPDLTGRENVYLNASILGFSKKEVDRRFDDIVAFAEMERFIDNHVRNYSSGMYIRLGFAVAINVDPDILIIDEVLAVGDEAFQRKCLERIGEIQDAGKTIVFVTHNVEITREICSKVIMLDEGVIVKEGNPREVVNYYHQQMESDDAERSERGNRKIEVLGVSLLDEKDQPANDFYTGQDMKIRVAYRANEPVEDPVFGFSIDDYRGFTAYGTNTRLKNLKCGTITGEGFVQFDLKSMPMLEGRYLVSIAIHNRDESTIYHWLDKHYPFSMHSDISDVGLLYIPSSVTIVPNPAHRPSRGPSVEATHEPG</sequence>
<dbReference type="GO" id="GO:0005524">
    <property type="term" value="F:ATP binding"/>
    <property type="evidence" value="ECO:0007669"/>
    <property type="project" value="UniProtKB-KW"/>
</dbReference>
<organism evidence="6 7">
    <name type="scientific">Candidatus Anoxymicrobium japonicum</name>
    <dbReference type="NCBI Taxonomy" id="2013648"/>
    <lineage>
        <taxon>Bacteria</taxon>
        <taxon>Bacillati</taxon>
        <taxon>Actinomycetota</taxon>
        <taxon>Candidatus Geothermincolia</taxon>
        <taxon>Candidatus Geothermincolales</taxon>
        <taxon>Candidatus Anoxymicrobiaceae</taxon>
        <taxon>Candidatus Anoxymicrobium</taxon>
    </lineage>
</organism>
<evidence type="ECO:0000256" key="4">
    <source>
        <dbReference type="ARBA" id="ARBA00022840"/>
    </source>
</evidence>
<evidence type="ECO:0000313" key="6">
    <source>
        <dbReference type="EMBL" id="PKQ28954.1"/>
    </source>
</evidence>
<dbReference type="InterPro" id="IPR015860">
    <property type="entry name" value="ABC_transpr_TagH-like"/>
</dbReference>
<dbReference type="Proteomes" id="UP000233654">
    <property type="component" value="Unassembled WGS sequence"/>
</dbReference>
<dbReference type="GO" id="GO:0140359">
    <property type="term" value="F:ABC-type transporter activity"/>
    <property type="evidence" value="ECO:0007669"/>
    <property type="project" value="InterPro"/>
</dbReference>
<dbReference type="Gene3D" id="2.70.50.60">
    <property type="entry name" value="abc- transporter (atp binding component) like domain"/>
    <property type="match status" value="1"/>
</dbReference>
<evidence type="ECO:0000259" key="5">
    <source>
        <dbReference type="PROSITE" id="PS50893"/>
    </source>
</evidence>
<keyword evidence="3" id="KW-0547">Nucleotide-binding</keyword>
<accession>A0A2N3G8M2</accession>
<dbReference type="EMBL" id="PHEX01000001">
    <property type="protein sequence ID" value="PKQ28954.1"/>
    <property type="molecule type" value="Genomic_DNA"/>
</dbReference>
<dbReference type="Pfam" id="PF14524">
    <property type="entry name" value="Wzt_C"/>
    <property type="match status" value="1"/>
</dbReference>
<dbReference type="AlphaFoldDB" id="A0A2N3G8M2"/>
<comment type="similarity">
    <text evidence="1">Belongs to the ABC transporter superfamily.</text>
</comment>
<dbReference type="Pfam" id="PF00005">
    <property type="entry name" value="ABC_tran"/>
    <property type="match status" value="1"/>
</dbReference>
<dbReference type="PROSITE" id="PS50893">
    <property type="entry name" value="ABC_TRANSPORTER_2"/>
    <property type="match status" value="1"/>
</dbReference>
<keyword evidence="2" id="KW-0813">Transport</keyword>
<keyword evidence="4 6" id="KW-0067">ATP-binding</keyword>
<evidence type="ECO:0000313" key="7">
    <source>
        <dbReference type="Proteomes" id="UP000233654"/>
    </source>
</evidence>
<evidence type="ECO:0000256" key="2">
    <source>
        <dbReference type="ARBA" id="ARBA00022448"/>
    </source>
</evidence>